<proteinExistence type="predicted"/>
<comment type="caution">
    <text evidence="1">The sequence shown here is derived from an EMBL/GenBank/DDBJ whole genome shotgun (WGS) entry which is preliminary data.</text>
</comment>
<accession>A0ABV7A4A2</accession>
<sequence>MEEQEKYKRMLIRVIEETYSHKIQSLEEVIRILVNEITEDIELEEELYSITD</sequence>
<gene>
    <name evidence="1" type="ORF">ACFODW_05070</name>
</gene>
<dbReference type="RefSeq" id="WP_390303920.1">
    <property type="nucleotide sequence ID" value="NZ_JBHRRZ010000009.1"/>
</dbReference>
<name>A0ABV7A4A2_9BACI</name>
<reference evidence="2" key="1">
    <citation type="journal article" date="2019" name="Int. J. Syst. Evol. Microbiol.">
        <title>The Global Catalogue of Microorganisms (GCM) 10K type strain sequencing project: providing services to taxonomists for standard genome sequencing and annotation.</title>
        <authorList>
            <consortium name="The Broad Institute Genomics Platform"/>
            <consortium name="The Broad Institute Genome Sequencing Center for Infectious Disease"/>
            <person name="Wu L."/>
            <person name="Ma J."/>
        </authorList>
    </citation>
    <scope>NUCLEOTIDE SEQUENCE [LARGE SCALE GENOMIC DNA]</scope>
    <source>
        <strain evidence="2">KCTC 13193</strain>
    </source>
</reference>
<dbReference type="EMBL" id="JBHRRZ010000009">
    <property type="protein sequence ID" value="MFC2947723.1"/>
    <property type="molecule type" value="Genomic_DNA"/>
</dbReference>
<keyword evidence="2" id="KW-1185">Reference proteome</keyword>
<evidence type="ECO:0000313" key="2">
    <source>
        <dbReference type="Proteomes" id="UP001595387"/>
    </source>
</evidence>
<evidence type="ECO:0000313" key="1">
    <source>
        <dbReference type="EMBL" id="MFC2947723.1"/>
    </source>
</evidence>
<organism evidence="1 2">
    <name type="scientific">Virgibacillus sediminis</name>
    <dbReference type="NCBI Taxonomy" id="202260"/>
    <lineage>
        <taxon>Bacteria</taxon>
        <taxon>Bacillati</taxon>
        <taxon>Bacillota</taxon>
        <taxon>Bacilli</taxon>
        <taxon>Bacillales</taxon>
        <taxon>Bacillaceae</taxon>
        <taxon>Virgibacillus</taxon>
    </lineage>
</organism>
<protein>
    <submittedName>
        <fullName evidence="1">Uncharacterized protein</fullName>
    </submittedName>
</protein>
<dbReference type="Proteomes" id="UP001595387">
    <property type="component" value="Unassembled WGS sequence"/>
</dbReference>